<protein>
    <submittedName>
        <fullName evidence="3">Ketoacyl-ACP synthase III family protein</fullName>
    </submittedName>
</protein>
<evidence type="ECO:0000256" key="1">
    <source>
        <dbReference type="ARBA" id="ARBA00023315"/>
    </source>
</evidence>
<gene>
    <name evidence="3" type="ORF">KV110_08230</name>
</gene>
<evidence type="ECO:0000313" key="3">
    <source>
        <dbReference type="EMBL" id="QXN93080.1"/>
    </source>
</evidence>
<keyword evidence="1" id="KW-0808">Transferase</keyword>
<dbReference type="PANTHER" id="PTHR34069">
    <property type="entry name" value="3-OXOACYL-[ACYL-CARRIER-PROTEIN] SYNTHASE 3"/>
    <property type="match status" value="1"/>
</dbReference>
<sequence length="349" mass="37112">MQWKGIYLNAAAVSLGRKEETAVAVAEGRYAAEENEVDGYLAIRVEDKRASAVEMAIDAAKLAVQRAGSAADEVDLVVHASCGHPGIDHFASASYIQHHTLGGTANALEVRQFSNGGLAAIEVAAALLTARTAPSAALITTADRFAHPGYDRYRSDKGILLSDGATGLVLSRSPGVAELLSTGLLGDTTWGDAYIGDEPWTDAAQISGRPVDLRTRREQFLAAHGDVLVEVVQSVTQRQQEAVEIALADAGLTSADVARWVFPNHGLTVVDWTFRKGIGIEEAQTTWEWGRQIGHIGAGDQTAGLTHLLETRAVRPGDIVALCGVGMGFSYGCVLVRILEQPEWSVSTE</sequence>
<dbReference type="CDD" id="cd00827">
    <property type="entry name" value="init_cond_enzymes"/>
    <property type="match status" value="1"/>
</dbReference>
<dbReference type="EMBL" id="CP078145">
    <property type="protein sequence ID" value="QXN93080.1"/>
    <property type="molecule type" value="Genomic_DNA"/>
</dbReference>
<dbReference type="PANTHER" id="PTHR34069:SF2">
    <property type="entry name" value="BETA-KETOACYL-[ACYL-CARRIER-PROTEIN] SYNTHASE III"/>
    <property type="match status" value="1"/>
</dbReference>
<dbReference type="InterPro" id="IPR013747">
    <property type="entry name" value="ACP_syn_III_C"/>
</dbReference>
<dbReference type="Pfam" id="PF08541">
    <property type="entry name" value="ACP_syn_III_C"/>
    <property type="match status" value="1"/>
</dbReference>
<accession>A0ABX8RXI5</accession>
<proteinExistence type="predicted"/>
<dbReference type="Proteomes" id="UP000694257">
    <property type="component" value="Chromosome"/>
</dbReference>
<dbReference type="RefSeq" id="WP_218474829.1">
    <property type="nucleotide sequence ID" value="NZ_BAABJN010000001.1"/>
</dbReference>
<evidence type="ECO:0000259" key="2">
    <source>
        <dbReference type="Pfam" id="PF08541"/>
    </source>
</evidence>
<reference evidence="3 4" key="1">
    <citation type="submission" date="2021-07" db="EMBL/GenBank/DDBJ databases">
        <title>Whole Genome Sequence of Nocardia Iowensis.</title>
        <authorList>
            <person name="Lamm A."/>
            <person name="Collins-Fairclough A.M."/>
            <person name="Bunk B."/>
            <person name="Sproer C."/>
        </authorList>
    </citation>
    <scope>NUCLEOTIDE SEQUENCE [LARGE SCALE GENOMIC DNA]</scope>
    <source>
        <strain evidence="3 4">NRRL 5646</strain>
    </source>
</reference>
<feature type="domain" description="Beta-ketoacyl-[acyl-carrier-protein] synthase III C-terminal" evidence="2">
    <location>
        <begin position="247"/>
        <end position="338"/>
    </location>
</feature>
<evidence type="ECO:0000313" key="4">
    <source>
        <dbReference type="Proteomes" id="UP000694257"/>
    </source>
</evidence>
<keyword evidence="1" id="KW-0012">Acyltransferase</keyword>
<name>A0ABX8RXI5_NOCIO</name>
<keyword evidence="4" id="KW-1185">Reference proteome</keyword>
<organism evidence="3 4">
    <name type="scientific">Nocardia iowensis</name>
    <dbReference type="NCBI Taxonomy" id="204891"/>
    <lineage>
        <taxon>Bacteria</taxon>
        <taxon>Bacillati</taxon>
        <taxon>Actinomycetota</taxon>
        <taxon>Actinomycetes</taxon>
        <taxon>Mycobacteriales</taxon>
        <taxon>Nocardiaceae</taxon>
        <taxon>Nocardia</taxon>
    </lineage>
</organism>